<feature type="region of interest" description="Disordered" evidence="1">
    <location>
        <begin position="638"/>
        <end position="697"/>
    </location>
</feature>
<organism evidence="2 3">
    <name type="scientific">Symbiodinium microadriaticum</name>
    <name type="common">Dinoflagellate</name>
    <name type="synonym">Zooxanthella microadriatica</name>
    <dbReference type="NCBI Taxonomy" id="2951"/>
    <lineage>
        <taxon>Eukaryota</taxon>
        <taxon>Sar</taxon>
        <taxon>Alveolata</taxon>
        <taxon>Dinophyceae</taxon>
        <taxon>Suessiales</taxon>
        <taxon>Symbiodiniaceae</taxon>
        <taxon>Symbiodinium</taxon>
    </lineage>
</organism>
<evidence type="ECO:0000313" key="2">
    <source>
        <dbReference type="EMBL" id="OLP76308.1"/>
    </source>
</evidence>
<dbReference type="PANTHER" id="PTHR12555:SF13">
    <property type="entry name" value="UBIQUITIN RECOGNITION FACTOR IN ER-ASSOCIATED DEGRADATION PROTEIN 1"/>
    <property type="match status" value="1"/>
</dbReference>
<proteinExistence type="predicted"/>
<evidence type="ECO:0000256" key="1">
    <source>
        <dbReference type="SAM" id="MobiDB-lite"/>
    </source>
</evidence>
<dbReference type="Gene3D" id="2.40.40.50">
    <property type="entry name" value="Ubiquitin fusion degradation protein UFD1, N-terminal domain"/>
    <property type="match status" value="1"/>
</dbReference>
<dbReference type="GO" id="GO:0036503">
    <property type="term" value="P:ERAD pathway"/>
    <property type="evidence" value="ECO:0007669"/>
    <property type="project" value="TreeGrafter"/>
</dbReference>
<dbReference type="Proteomes" id="UP000186817">
    <property type="component" value="Unassembled WGS sequence"/>
</dbReference>
<comment type="caution">
    <text evidence="2">The sequence shown here is derived from an EMBL/GenBank/DDBJ whole genome shotgun (WGS) entry which is preliminary data.</text>
</comment>
<sequence>MSESSAGEAAPASNEVDRSALENTTTDRGYLLLLLGRVAGRAADICGRARIIVSDENLCDWDVEIRLPVETRLGRQLADHKTRTQAQDFVLMRFHFPGTFPAHPPVLCCIRPRLTLTNAASKVPLTDAGILRLPELSMMHWRPDHDLVDIVLQVCTVLSSDGLVLDPSERSYSSPPGNVGLGTTVKLPTVSQCIEFFPASSLDLAAEMFPELADVPPGRVVLSQRHALDIYSRIFGTEQQSTAAFHVEIKNCRKEIRAFAGMAEVSALEEPVVLLPSRMMQQLFLEDGDPVRVRAVSLPLCGCVHLQPKSQDFYEIVGAEPELVLQESLARLPALTSGLSIQVEVAIANNFQIGLRRVGVVVARLEDLSGNDVLAVKLPGHAGVLGDHKVRVELLPAADLAESIKEHEARLCAEAQRQATIQQMLEEKHARLNVRRADIAQSGHLDEACELNSTVELSFRFPNGRQLRHRCPIDRSVSDLKRRLFGLLGDSDLWQPGVDDAAALEFTMFPRRVLCDADMVSQIGDRAVVHVTESLEAVQAAEHSKAILDSVVYPAGLEEAITSSTHDCGLKKVVAVDQSTYTPDRSARISPVREEGLETLPFAELRRLALTLGLLAADIARAVDKPELLELITQHQRRAARHARVRTHENAERSNGAERRASSVSARVSSQLPHPGNRNRSSLSVGARDRRLDSTVATPAIRQANFVPRGSTHSAPRMSQNPRPVYEKTLSKGCEVWYDKVLGKTSESNEPVRKPMLVASVGKSSSVNISCQPPAS</sequence>
<accession>A0A1Q9C053</accession>
<dbReference type="OrthoDB" id="422728at2759"/>
<feature type="region of interest" description="Disordered" evidence="1">
    <location>
        <begin position="1"/>
        <end position="20"/>
    </location>
</feature>
<dbReference type="InterPro" id="IPR042299">
    <property type="entry name" value="Ufd1-like_Nn"/>
</dbReference>
<dbReference type="Gene3D" id="3.10.110.10">
    <property type="entry name" value="Ubiquitin Conjugating Enzyme"/>
    <property type="match status" value="1"/>
</dbReference>
<protein>
    <submittedName>
        <fullName evidence="2">Ubiquitin fusion degradation protein 1-like</fullName>
    </submittedName>
</protein>
<name>A0A1Q9C053_SYMMI</name>
<dbReference type="GO" id="GO:0006511">
    <property type="term" value="P:ubiquitin-dependent protein catabolic process"/>
    <property type="evidence" value="ECO:0007669"/>
    <property type="project" value="InterPro"/>
</dbReference>
<dbReference type="PANTHER" id="PTHR12555">
    <property type="entry name" value="UBIQUITIN FUSION DEGRADATON PROTEIN 1"/>
    <property type="match status" value="1"/>
</dbReference>
<dbReference type="InterPro" id="IPR016135">
    <property type="entry name" value="UBQ-conjugating_enzyme/RWD"/>
</dbReference>
<feature type="compositionally biased region" description="Basic and acidic residues" evidence="1">
    <location>
        <begin position="646"/>
        <end position="661"/>
    </location>
</feature>
<dbReference type="GO" id="GO:0034098">
    <property type="term" value="C:VCP-NPL4-UFD1 AAA ATPase complex"/>
    <property type="evidence" value="ECO:0007669"/>
    <property type="project" value="TreeGrafter"/>
</dbReference>
<dbReference type="AlphaFoldDB" id="A0A1Q9C053"/>
<dbReference type="GO" id="GO:0031593">
    <property type="term" value="F:polyubiquitin modification-dependent protein binding"/>
    <property type="evidence" value="ECO:0007669"/>
    <property type="project" value="TreeGrafter"/>
</dbReference>
<dbReference type="SUPFAM" id="SSF54495">
    <property type="entry name" value="UBC-like"/>
    <property type="match status" value="1"/>
</dbReference>
<reference evidence="2 3" key="1">
    <citation type="submission" date="2016-02" db="EMBL/GenBank/DDBJ databases">
        <title>Genome analysis of coral dinoflagellate symbionts highlights evolutionary adaptations to a symbiotic lifestyle.</title>
        <authorList>
            <person name="Aranda M."/>
            <person name="Li Y."/>
            <person name="Liew Y.J."/>
            <person name="Baumgarten S."/>
            <person name="Simakov O."/>
            <person name="Wilson M."/>
            <person name="Piel J."/>
            <person name="Ashoor H."/>
            <person name="Bougouffa S."/>
            <person name="Bajic V.B."/>
            <person name="Ryu T."/>
            <person name="Ravasi T."/>
            <person name="Bayer T."/>
            <person name="Micklem G."/>
            <person name="Kim H."/>
            <person name="Bhak J."/>
            <person name="Lajeunesse T.C."/>
            <person name="Voolstra C.R."/>
        </authorList>
    </citation>
    <scope>NUCLEOTIDE SEQUENCE [LARGE SCALE GENOMIC DNA]</scope>
    <source>
        <strain evidence="2 3">CCMP2467</strain>
    </source>
</reference>
<dbReference type="InterPro" id="IPR004854">
    <property type="entry name" value="Ufd1-like"/>
</dbReference>
<keyword evidence="3" id="KW-1185">Reference proteome</keyword>
<gene>
    <name evidence="2" type="ORF">AK812_SmicGene43774</name>
</gene>
<evidence type="ECO:0000313" key="3">
    <source>
        <dbReference type="Proteomes" id="UP000186817"/>
    </source>
</evidence>
<dbReference type="EMBL" id="LSRX01002064">
    <property type="protein sequence ID" value="OLP76308.1"/>
    <property type="molecule type" value="Genomic_DNA"/>
</dbReference>
<feature type="compositionally biased region" description="Low complexity" evidence="1">
    <location>
        <begin position="1"/>
        <end position="14"/>
    </location>
</feature>